<proteinExistence type="predicted"/>
<dbReference type="EMBL" id="VSSQ01112299">
    <property type="protein sequence ID" value="MPN49253.1"/>
    <property type="molecule type" value="Genomic_DNA"/>
</dbReference>
<accession>A0A645IPT1</accession>
<dbReference type="AlphaFoldDB" id="A0A645IPT1"/>
<name>A0A645IPT1_9ZZZZ</name>
<sequence>MHRLTGQGFLFGIRFTYINGHLNAVTYFAIHLHHQGDLFILGCGFIHFGPGLSVDGIGFPHFLPHFFSHVRGDGRQHLNIDLAHFVPGRTAVSIGFQLGHLVHQLHQAGNDGVELELLKVIGNHFQSLVHFAAQHLDSIFLDCDGFQRFQNGSPHTA</sequence>
<evidence type="ECO:0000313" key="1">
    <source>
        <dbReference type="EMBL" id="MPN49253.1"/>
    </source>
</evidence>
<comment type="caution">
    <text evidence="1">The sequence shown here is derived from an EMBL/GenBank/DDBJ whole genome shotgun (WGS) entry which is preliminary data.</text>
</comment>
<organism evidence="1">
    <name type="scientific">bioreactor metagenome</name>
    <dbReference type="NCBI Taxonomy" id="1076179"/>
    <lineage>
        <taxon>unclassified sequences</taxon>
        <taxon>metagenomes</taxon>
        <taxon>ecological metagenomes</taxon>
    </lineage>
</organism>
<protein>
    <recommendedName>
        <fullName evidence="2">NAD-specific glutamate dehydrogenase</fullName>
    </recommendedName>
</protein>
<gene>
    <name evidence="1" type="ORF">SDC9_196868</name>
</gene>
<reference evidence="1" key="1">
    <citation type="submission" date="2019-08" db="EMBL/GenBank/DDBJ databases">
        <authorList>
            <person name="Kucharzyk K."/>
            <person name="Murdoch R.W."/>
            <person name="Higgins S."/>
            <person name="Loffler F."/>
        </authorList>
    </citation>
    <scope>NUCLEOTIDE SEQUENCE</scope>
</reference>
<evidence type="ECO:0008006" key="2">
    <source>
        <dbReference type="Google" id="ProtNLM"/>
    </source>
</evidence>